<organism evidence="3 4">
    <name type="scientific">Micromonospora globispora</name>
    <dbReference type="NCBI Taxonomy" id="1450148"/>
    <lineage>
        <taxon>Bacteria</taxon>
        <taxon>Bacillati</taxon>
        <taxon>Actinomycetota</taxon>
        <taxon>Actinomycetes</taxon>
        <taxon>Micromonosporales</taxon>
        <taxon>Micromonosporaceae</taxon>
        <taxon>Micromonospora</taxon>
    </lineage>
</organism>
<feature type="compositionally biased region" description="Low complexity" evidence="1">
    <location>
        <begin position="35"/>
        <end position="50"/>
    </location>
</feature>
<evidence type="ECO:0000313" key="3">
    <source>
        <dbReference type="EMBL" id="PWU46585.1"/>
    </source>
</evidence>
<accession>A0A317K149</accession>
<dbReference type="OrthoDB" id="5148907at2"/>
<evidence type="ECO:0000313" key="4">
    <source>
        <dbReference type="Proteomes" id="UP000245683"/>
    </source>
</evidence>
<name>A0A317K149_9ACTN</name>
<gene>
    <name evidence="3" type="ORF">DLJ46_17445</name>
</gene>
<sequence length="144" mass="14275">MRTLRIAASALVVCAALSACAGQGGTDGAASPTGAAPMSSQPTPQPSATPNDPGNPVDPMPTLPPKGTSGPTKPPPAGDTTLTGTVQAGVEPNCLLLDGNLLIGGPRDVLKPGARVIVTGRPQPGMMTTCQQGTPFVVESARRA</sequence>
<dbReference type="PROSITE" id="PS51257">
    <property type="entry name" value="PROKAR_LIPOPROTEIN"/>
    <property type="match status" value="1"/>
</dbReference>
<keyword evidence="2" id="KW-0732">Signal</keyword>
<dbReference type="EMBL" id="QGSV01000217">
    <property type="protein sequence ID" value="PWU46585.1"/>
    <property type="molecule type" value="Genomic_DNA"/>
</dbReference>
<keyword evidence="4" id="KW-1185">Reference proteome</keyword>
<evidence type="ECO:0000256" key="2">
    <source>
        <dbReference type="SAM" id="SignalP"/>
    </source>
</evidence>
<evidence type="ECO:0000256" key="1">
    <source>
        <dbReference type="SAM" id="MobiDB-lite"/>
    </source>
</evidence>
<comment type="caution">
    <text evidence="3">The sequence shown here is derived from an EMBL/GenBank/DDBJ whole genome shotgun (WGS) entry which is preliminary data.</text>
</comment>
<dbReference type="RefSeq" id="WP_109945710.1">
    <property type="nucleotide sequence ID" value="NZ_QGGF01000350.1"/>
</dbReference>
<feature type="region of interest" description="Disordered" evidence="1">
    <location>
        <begin position="23"/>
        <end position="86"/>
    </location>
</feature>
<proteinExistence type="predicted"/>
<dbReference type="AlphaFoldDB" id="A0A317K149"/>
<dbReference type="Proteomes" id="UP000245683">
    <property type="component" value="Unassembled WGS sequence"/>
</dbReference>
<reference evidence="4" key="1">
    <citation type="submission" date="2018-05" db="EMBL/GenBank/DDBJ databases">
        <title>Micromonospora globispora sp. nov. and Micromonospora rugosa sp. nov., isolated from marine sediment.</title>
        <authorList>
            <person name="Carro L."/>
            <person name="Aysel V."/>
            <person name="Cetin D."/>
            <person name="Igual J.M."/>
            <person name="Klenk H.-P."/>
            <person name="Trujillo M.E."/>
            <person name="Sahin N."/>
        </authorList>
    </citation>
    <scope>NUCLEOTIDE SEQUENCE [LARGE SCALE GENOMIC DNA]</scope>
    <source>
        <strain evidence="4">S2904</strain>
    </source>
</reference>
<feature type="signal peptide" evidence="2">
    <location>
        <begin position="1"/>
        <end position="21"/>
    </location>
</feature>
<feature type="chain" id="PRO_5043163667" evidence="2">
    <location>
        <begin position="22"/>
        <end position="144"/>
    </location>
</feature>
<protein>
    <submittedName>
        <fullName evidence="3">Uncharacterized protein</fullName>
    </submittedName>
</protein>